<dbReference type="EMBL" id="HBUE01198677">
    <property type="protein sequence ID" value="CAG6528751.1"/>
    <property type="molecule type" value="Transcribed_RNA"/>
</dbReference>
<accession>A0A8D8H689</accession>
<dbReference type="AlphaFoldDB" id="A0A8D8H689"/>
<name>A0A8D8H689_CULPI</name>
<proteinExistence type="predicted"/>
<organism evidence="1">
    <name type="scientific">Culex pipiens</name>
    <name type="common">House mosquito</name>
    <dbReference type="NCBI Taxonomy" id="7175"/>
    <lineage>
        <taxon>Eukaryota</taxon>
        <taxon>Metazoa</taxon>
        <taxon>Ecdysozoa</taxon>
        <taxon>Arthropoda</taxon>
        <taxon>Hexapoda</taxon>
        <taxon>Insecta</taxon>
        <taxon>Pterygota</taxon>
        <taxon>Neoptera</taxon>
        <taxon>Endopterygota</taxon>
        <taxon>Diptera</taxon>
        <taxon>Nematocera</taxon>
        <taxon>Culicoidea</taxon>
        <taxon>Culicidae</taxon>
        <taxon>Culicinae</taxon>
        <taxon>Culicini</taxon>
        <taxon>Culex</taxon>
        <taxon>Culex</taxon>
    </lineage>
</organism>
<protein>
    <submittedName>
        <fullName evidence="1">(northern house mosquito) hypothetical protein</fullName>
    </submittedName>
</protein>
<sequence>MAYQMAKANNIPHPFNHEEKHAGTDWFYCFRKRFPNLVLRVAEPTSMARAKGFNRKSVGDYFQLVSNIFAEHFYPPDKFYNMDEFGVSTASLLRCPVECLLIFRLFTFRF</sequence>
<dbReference type="EMBL" id="HBUE01304760">
    <property type="protein sequence ID" value="CAG6580502.1"/>
    <property type="molecule type" value="Transcribed_RNA"/>
</dbReference>
<reference evidence="1" key="1">
    <citation type="submission" date="2021-05" db="EMBL/GenBank/DDBJ databases">
        <authorList>
            <person name="Alioto T."/>
            <person name="Alioto T."/>
            <person name="Gomez Garrido J."/>
        </authorList>
    </citation>
    <scope>NUCLEOTIDE SEQUENCE</scope>
</reference>
<evidence type="ECO:0000313" key="1">
    <source>
        <dbReference type="EMBL" id="CAG6528751.1"/>
    </source>
</evidence>